<feature type="domain" description="CAAX prenyl protease 2/Lysostaphin resistance protein A-like" evidence="2">
    <location>
        <begin position="143"/>
        <end position="255"/>
    </location>
</feature>
<keyword evidence="3" id="KW-0645">Protease</keyword>
<keyword evidence="1" id="KW-0472">Membrane</keyword>
<sequence>MKTSQLGFRISLFLATICLLAGFFVVPYQMESIKTFFGVEEYEKVMDSLQMPFPLLILLTSPQVFVVSLILGFTGYYLAKSAGFRLVFFENLVTRGKKAVLNANSVLLAAGLGILSGLIIQGSDRFFFMKHIPKLQESSPEFNVIGLLAGIFYGGILEEVMMRLFVMSLLVWVIMKVLRYPNGTPLPTWVYWSGIILAAGVFAVGHLPATEQLFGEITSVLLFRCFLLNGIAGIFFGYLYWKKGLEYSMISHMISHISSQLLFIPLFY</sequence>
<dbReference type="GO" id="GO:0080120">
    <property type="term" value="P:CAAX-box protein maturation"/>
    <property type="evidence" value="ECO:0007669"/>
    <property type="project" value="UniProtKB-ARBA"/>
</dbReference>
<keyword evidence="3" id="KW-0378">Hydrolase</keyword>
<comment type="caution">
    <text evidence="3">The sequence shown here is derived from an EMBL/GenBank/DDBJ whole genome shotgun (WGS) entry which is preliminary data.</text>
</comment>
<dbReference type="EMBL" id="SLVV01000004">
    <property type="protein sequence ID" value="TCN26185.1"/>
    <property type="molecule type" value="Genomic_DNA"/>
</dbReference>
<dbReference type="AlphaFoldDB" id="A0A4R2BHZ3"/>
<evidence type="ECO:0000256" key="1">
    <source>
        <dbReference type="SAM" id="Phobius"/>
    </source>
</evidence>
<feature type="transmembrane region" description="Helical" evidence="1">
    <location>
        <begin position="221"/>
        <end position="241"/>
    </location>
</feature>
<protein>
    <submittedName>
        <fullName evidence="3">CAAX prenyl protease-like protein</fullName>
    </submittedName>
</protein>
<keyword evidence="1" id="KW-1133">Transmembrane helix</keyword>
<dbReference type="Pfam" id="PF02517">
    <property type="entry name" value="Rce1-like"/>
    <property type="match status" value="1"/>
</dbReference>
<organism evidence="3 4">
    <name type="scientific">Mesobacillus foraminis</name>
    <dbReference type="NCBI Taxonomy" id="279826"/>
    <lineage>
        <taxon>Bacteria</taxon>
        <taxon>Bacillati</taxon>
        <taxon>Bacillota</taxon>
        <taxon>Bacilli</taxon>
        <taxon>Bacillales</taxon>
        <taxon>Bacillaceae</taxon>
        <taxon>Mesobacillus</taxon>
    </lineage>
</organism>
<dbReference type="Proteomes" id="UP000295689">
    <property type="component" value="Unassembled WGS sequence"/>
</dbReference>
<dbReference type="GO" id="GO:0006508">
    <property type="term" value="P:proteolysis"/>
    <property type="evidence" value="ECO:0007669"/>
    <property type="project" value="UniProtKB-KW"/>
</dbReference>
<feature type="transmembrane region" description="Helical" evidence="1">
    <location>
        <begin position="189"/>
        <end position="209"/>
    </location>
</feature>
<dbReference type="InterPro" id="IPR003675">
    <property type="entry name" value="Rce1/LyrA-like_dom"/>
</dbReference>
<feature type="transmembrane region" description="Helical" evidence="1">
    <location>
        <begin position="140"/>
        <end position="157"/>
    </location>
</feature>
<keyword evidence="1" id="KW-0812">Transmembrane</keyword>
<evidence type="ECO:0000313" key="3">
    <source>
        <dbReference type="EMBL" id="TCN26185.1"/>
    </source>
</evidence>
<evidence type="ECO:0000259" key="2">
    <source>
        <dbReference type="Pfam" id="PF02517"/>
    </source>
</evidence>
<dbReference type="RefSeq" id="WP_158287046.1">
    <property type="nucleotide sequence ID" value="NZ_JABUHM010000015.1"/>
</dbReference>
<accession>A0A4R2BHZ3</accession>
<proteinExistence type="predicted"/>
<evidence type="ECO:0000313" key="4">
    <source>
        <dbReference type="Proteomes" id="UP000295689"/>
    </source>
</evidence>
<reference evidence="3 4" key="1">
    <citation type="journal article" date="2015" name="Stand. Genomic Sci.">
        <title>Genomic Encyclopedia of Bacterial and Archaeal Type Strains, Phase III: the genomes of soil and plant-associated and newly described type strains.</title>
        <authorList>
            <person name="Whitman W.B."/>
            <person name="Woyke T."/>
            <person name="Klenk H.P."/>
            <person name="Zhou Y."/>
            <person name="Lilburn T.G."/>
            <person name="Beck B.J."/>
            <person name="De Vos P."/>
            <person name="Vandamme P."/>
            <person name="Eisen J.A."/>
            <person name="Garrity G."/>
            <person name="Hugenholtz P."/>
            <person name="Kyrpides N.C."/>
        </authorList>
    </citation>
    <scope>NUCLEOTIDE SEQUENCE [LARGE SCALE GENOMIC DNA]</scope>
    <source>
        <strain evidence="3 4">CV53</strain>
    </source>
</reference>
<gene>
    <name evidence="3" type="ORF">EV146_104295</name>
</gene>
<feature type="transmembrane region" description="Helical" evidence="1">
    <location>
        <begin position="55"/>
        <end position="78"/>
    </location>
</feature>
<feature type="transmembrane region" description="Helical" evidence="1">
    <location>
        <begin position="99"/>
        <end position="120"/>
    </location>
</feature>
<feature type="transmembrane region" description="Helical" evidence="1">
    <location>
        <begin position="12"/>
        <end position="30"/>
    </location>
</feature>
<keyword evidence="4" id="KW-1185">Reference proteome</keyword>
<name>A0A4R2BHZ3_9BACI</name>
<dbReference type="GO" id="GO:0004175">
    <property type="term" value="F:endopeptidase activity"/>
    <property type="evidence" value="ECO:0007669"/>
    <property type="project" value="UniProtKB-ARBA"/>
</dbReference>